<dbReference type="RefSeq" id="WP_194449709.1">
    <property type="nucleotide sequence ID" value="NZ_CP063849.1"/>
</dbReference>
<evidence type="ECO:0000313" key="2">
    <source>
        <dbReference type="EMBL" id="QOY88046.1"/>
    </source>
</evidence>
<dbReference type="EMBL" id="CP063849">
    <property type="protein sequence ID" value="QOY88046.1"/>
    <property type="molecule type" value="Genomic_DNA"/>
</dbReference>
<gene>
    <name evidence="2" type="ORF">IRI77_35815</name>
</gene>
<dbReference type="AlphaFoldDB" id="A0A7S7NQW3"/>
<dbReference type="KEGG" id="pfer:IRI77_35815"/>
<keyword evidence="3" id="KW-1185">Reference proteome</keyword>
<proteinExistence type="predicted"/>
<feature type="transmembrane region" description="Helical" evidence="1">
    <location>
        <begin position="34"/>
        <end position="55"/>
    </location>
</feature>
<protein>
    <submittedName>
        <fullName evidence="2">Uncharacterized protein</fullName>
    </submittedName>
</protein>
<reference evidence="2 3" key="1">
    <citation type="submission" date="2020-10" db="EMBL/GenBank/DDBJ databases">
        <title>Complete genome sequence of Paludibaculum fermentans P105T, a facultatively anaerobic acidobacterium capable of dissimilatory Fe(III) reduction.</title>
        <authorList>
            <person name="Dedysh S.N."/>
            <person name="Beletsky A.V."/>
            <person name="Kulichevskaya I.S."/>
            <person name="Mardanov A.V."/>
            <person name="Ravin N.V."/>
        </authorList>
    </citation>
    <scope>NUCLEOTIDE SEQUENCE [LARGE SCALE GENOMIC DNA]</scope>
    <source>
        <strain evidence="2 3">P105</strain>
    </source>
</reference>
<keyword evidence="1" id="KW-0472">Membrane</keyword>
<accession>A0A7S7NQW3</accession>
<evidence type="ECO:0000256" key="1">
    <source>
        <dbReference type="SAM" id="Phobius"/>
    </source>
</evidence>
<sequence>MKIPGDSLLCLVLVAVFAAYLGFSVRRPDASRNTQLAVLAVVTATFFLVCSFLLAPTASF</sequence>
<keyword evidence="1" id="KW-1133">Transmembrane helix</keyword>
<dbReference type="Proteomes" id="UP000593892">
    <property type="component" value="Chromosome"/>
</dbReference>
<keyword evidence="1" id="KW-0812">Transmembrane</keyword>
<evidence type="ECO:0000313" key="3">
    <source>
        <dbReference type="Proteomes" id="UP000593892"/>
    </source>
</evidence>
<name>A0A7S7NQW3_PALFE</name>
<organism evidence="2 3">
    <name type="scientific">Paludibaculum fermentans</name>
    <dbReference type="NCBI Taxonomy" id="1473598"/>
    <lineage>
        <taxon>Bacteria</taxon>
        <taxon>Pseudomonadati</taxon>
        <taxon>Acidobacteriota</taxon>
        <taxon>Terriglobia</taxon>
        <taxon>Bryobacterales</taxon>
        <taxon>Bryobacteraceae</taxon>
        <taxon>Paludibaculum</taxon>
    </lineage>
</organism>